<organism evidence="2 3">
    <name type="scientific">Pelagicoccus enzymogenes</name>
    <dbReference type="NCBI Taxonomy" id="2773457"/>
    <lineage>
        <taxon>Bacteria</taxon>
        <taxon>Pseudomonadati</taxon>
        <taxon>Verrucomicrobiota</taxon>
        <taxon>Opitutia</taxon>
        <taxon>Puniceicoccales</taxon>
        <taxon>Pelagicoccaceae</taxon>
        <taxon>Pelagicoccus</taxon>
    </lineage>
</organism>
<comment type="caution">
    <text evidence="2">The sequence shown here is derived from an EMBL/GenBank/DDBJ whole genome shotgun (WGS) entry which is preliminary data.</text>
</comment>
<name>A0A927II85_9BACT</name>
<gene>
    <name evidence="2" type="ORF">IEN85_13870</name>
</gene>
<dbReference type="AlphaFoldDB" id="A0A927II85"/>
<sequence>MGFFRKNPVFYSMLFVLLAACFTGLWYLARLSSTLGELKASYETKSSQYDRYVSAKPSPTRSNLEAIDANYDELYEVYEKALGILKLNTFDERNFYGETPASRADWSFELHRYKENARYAALSNSIVLPESSEFGVRNFSGGAPPAAEMESVHQQIVIMSSLLDTLFDSGIASFETIQRGVKPQKGKPSSALRAPDNRLYGEGDYFVVEPGQSLAVPGTLDSYLFRVVFRGQSVALRTFLNRVSNSPLPFVVRGVEADLSSERGQKQGLEAISENPFSGRESNPRSVATAVPIISDNTSLFAVTIEFLQLAVEIEEPRIASTGKGGADA</sequence>
<evidence type="ECO:0000256" key="1">
    <source>
        <dbReference type="SAM" id="Phobius"/>
    </source>
</evidence>
<dbReference type="PROSITE" id="PS51257">
    <property type="entry name" value="PROKAR_LIPOPROTEIN"/>
    <property type="match status" value="1"/>
</dbReference>
<keyword evidence="1" id="KW-0812">Transmembrane</keyword>
<proteinExistence type="predicted"/>
<dbReference type="Proteomes" id="UP000622317">
    <property type="component" value="Unassembled WGS sequence"/>
</dbReference>
<dbReference type="RefSeq" id="WP_191617680.1">
    <property type="nucleotide sequence ID" value="NZ_JACYFG010000036.1"/>
</dbReference>
<keyword evidence="1" id="KW-1133">Transmembrane helix</keyword>
<reference evidence="2" key="1">
    <citation type="submission" date="2020-09" db="EMBL/GenBank/DDBJ databases">
        <title>Pelagicoccus enzymogenes sp. nov. with an EPS production, isolated from marine sediment.</title>
        <authorList>
            <person name="Feng X."/>
        </authorList>
    </citation>
    <scope>NUCLEOTIDE SEQUENCE</scope>
    <source>
        <strain evidence="2">NFK12</strain>
    </source>
</reference>
<evidence type="ECO:0000313" key="3">
    <source>
        <dbReference type="Proteomes" id="UP000622317"/>
    </source>
</evidence>
<dbReference type="EMBL" id="JACYFG010000036">
    <property type="protein sequence ID" value="MBD5780584.1"/>
    <property type="molecule type" value="Genomic_DNA"/>
</dbReference>
<keyword evidence="1" id="KW-0472">Membrane</keyword>
<feature type="transmembrane region" description="Helical" evidence="1">
    <location>
        <begin position="9"/>
        <end position="29"/>
    </location>
</feature>
<evidence type="ECO:0000313" key="2">
    <source>
        <dbReference type="EMBL" id="MBD5780584.1"/>
    </source>
</evidence>
<keyword evidence="3" id="KW-1185">Reference proteome</keyword>
<protein>
    <submittedName>
        <fullName evidence="2">Uncharacterized protein</fullName>
    </submittedName>
</protein>
<accession>A0A927II85</accession>